<dbReference type="Proteomes" id="UP000183832">
    <property type="component" value="Unassembled WGS sequence"/>
</dbReference>
<dbReference type="AlphaFoldDB" id="A0A1J1ICP3"/>
<gene>
    <name evidence="1" type="ORF">CLUMA_CG010718</name>
</gene>
<organism evidence="1 2">
    <name type="scientific">Clunio marinus</name>
    <dbReference type="NCBI Taxonomy" id="568069"/>
    <lineage>
        <taxon>Eukaryota</taxon>
        <taxon>Metazoa</taxon>
        <taxon>Ecdysozoa</taxon>
        <taxon>Arthropoda</taxon>
        <taxon>Hexapoda</taxon>
        <taxon>Insecta</taxon>
        <taxon>Pterygota</taxon>
        <taxon>Neoptera</taxon>
        <taxon>Endopterygota</taxon>
        <taxon>Diptera</taxon>
        <taxon>Nematocera</taxon>
        <taxon>Chironomoidea</taxon>
        <taxon>Chironomidae</taxon>
        <taxon>Clunio</taxon>
    </lineage>
</organism>
<accession>A0A1J1ICP3</accession>
<dbReference type="OrthoDB" id="8065988at2759"/>
<evidence type="ECO:0000313" key="2">
    <source>
        <dbReference type="Proteomes" id="UP000183832"/>
    </source>
</evidence>
<proteinExistence type="predicted"/>
<keyword evidence="2" id="KW-1185">Reference proteome</keyword>
<protein>
    <submittedName>
        <fullName evidence="1">CLUMA_CG010718, isoform A</fullName>
    </submittedName>
</protein>
<sequence length="228" mass="26139">MSSGTRRRRSLYIKCGLSFFPAIKLKKSCCWLQSHLLALLRSDSMFDVFKNLSDGFTNNYDDGFICQCCYDLTAPFLKFSFSLNAGKRKSAFDELQKKCENKLVDILLLQEPALHKGKTLFLLNLSRNDLRVMMGVLTGHCCLYKHLNSMQRTQLINCRYCKGMTEETMQHVVASCDAHSRVRLRVFNHTVINAEELAEFAHKTKENKKAALICTEFKFSLPPMAKTL</sequence>
<name>A0A1J1ICP3_9DIPT</name>
<dbReference type="EMBL" id="CVRI01000047">
    <property type="protein sequence ID" value="CRK97324.1"/>
    <property type="molecule type" value="Genomic_DNA"/>
</dbReference>
<reference evidence="1 2" key="1">
    <citation type="submission" date="2015-04" db="EMBL/GenBank/DDBJ databases">
        <authorList>
            <person name="Syromyatnikov M.Y."/>
            <person name="Popov V.N."/>
        </authorList>
    </citation>
    <scope>NUCLEOTIDE SEQUENCE [LARGE SCALE GENOMIC DNA]</scope>
</reference>
<evidence type="ECO:0000313" key="1">
    <source>
        <dbReference type="EMBL" id="CRK97324.1"/>
    </source>
</evidence>